<proteinExistence type="predicted"/>
<reference evidence="1" key="1">
    <citation type="submission" date="2019-11" db="EMBL/GenBank/DDBJ databases">
        <authorList>
            <person name="Feng L."/>
        </authorList>
    </citation>
    <scope>NUCLEOTIDE SEQUENCE</scope>
    <source>
        <strain evidence="1">BfaecisLFYP10</strain>
    </source>
</reference>
<protein>
    <submittedName>
        <fullName evidence="1">Uncharacterized protein</fullName>
    </submittedName>
</protein>
<gene>
    <name evidence="1" type="ORF">BFLFYP10_02036</name>
</gene>
<sequence>MERNYPIECHCHQCGSVTVIYVHEADYVKRISRRSPVQNSFPYLTMPERETVISGMCVECQKRVFPLNYDKDGNWVGYHDIPF</sequence>
<evidence type="ECO:0000313" key="1">
    <source>
        <dbReference type="EMBL" id="VYT25720.1"/>
    </source>
</evidence>
<dbReference type="RefSeq" id="WP_156729909.1">
    <property type="nucleotide sequence ID" value="NZ_CACRSZ010000049.1"/>
</dbReference>
<dbReference type="AlphaFoldDB" id="A0A6N2V6Y3"/>
<dbReference type="EMBL" id="CACRSZ010000049">
    <property type="protein sequence ID" value="VYT25720.1"/>
    <property type="molecule type" value="Genomic_DNA"/>
</dbReference>
<accession>A0A6N2V6Y3</accession>
<name>A0A6N2V6Y3_9BACE</name>
<organism evidence="1">
    <name type="scientific">Bacteroides faecis</name>
    <dbReference type="NCBI Taxonomy" id="674529"/>
    <lineage>
        <taxon>Bacteria</taxon>
        <taxon>Pseudomonadati</taxon>
        <taxon>Bacteroidota</taxon>
        <taxon>Bacteroidia</taxon>
        <taxon>Bacteroidales</taxon>
        <taxon>Bacteroidaceae</taxon>
        <taxon>Bacteroides</taxon>
    </lineage>
</organism>